<evidence type="ECO:0000256" key="1">
    <source>
        <dbReference type="PROSITE-ProRule" id="PRU00339"/>
    </source>
</evidence>
<name>A0A1G9U8I3_9FIRM</name>
<dbReference type="PROSITE" id="PS50005">
    <property type="entry name" value="TPR"/>
    <property type="match status" value="1"/>
</dbReference>
<dbReference type="RefSeq" id="WP_074520902.1">
    <property type="nucleotide sequence ID" value="NZ_FNHZ01000001.1"/>
</dbReference>
<dbReference type="SUPFAM" id="SSF48452">
    <property type="entry name" value="TPR-like"/>
    <property type="match status" value="1"/>
</dbReference>
<evidence type="ECO:0000313" key="3">
    <source>
        <dbReference type="EMBL" id="SDM56326.1"/>
    </source>
</evidence>
<dbReference type="InterPro" id="IPR019734">
    <property type="entry name" value="TPR_rpt"/>
</dbReference>
<evidence type="ECO:0000313" key="4">
    <source>
        <dbReference type="Proteomes" id="UP000187651"/>
    </source>
</evidence>
<dbReference type="InterPro" id="IPR011990">
    <property type="entry name" value="TPR-like_helical_dom_sf"/>
</dbReference>
<protein>
    <submittedName>
        <fullName evidence="3">Uncharacterized protein</fullName>
    </submittedName>
</protein>
<dbReference type="OrthoDB" id="1998276at2"/>
<evidence type="ECO:0000256" key="2">
    <source>
        <dbReference type="SAM" id="Coils"/>
    </source>
</evidence>
<feature type="coiled-coil region" evidence="2">
    <location>
        <begin position="25"/>
        <end position="52"/>
    </location>
</feature>
<organism evidence="3 4">
    <name type="scientific">Lachnospira pectinoschiza</name>
    <dbReference type="NCBI Taxonomy" id="28052"/>
    <lineage>
        <taxon>Bacteria</taxon>
        <taxon>Bacillati</taxon>
        <taxon>Bacillota</taxon>
        <taxon>Clostridia</taxon>
        <taxon>Lachnospirales</taxon>
        <taxon>Lachnospiraceae</taxon>
        <taxon>Lachnospira</taxon>
    </lineage>
</organism>
<accession>A0A1G9U8I3</accession>
<dbReference type="Proteomes" id="UP000187651">
    <property type="component" value="Unassembled WGS sequence"/>
</dbReference>
<feature type="repeat" description="TPR" evidence="1">
    <location>
        <begin position="98"/>
        <end position="131"/>
    </location>
</feature>
<keyword evidence="4" id="KW-1185">Reference proteome</keyword>
<dbReference type="EMBL" id="FNHZ01000001">
    <property type="protein sequence ID" value="SDM56326.1"/>
    <property type="molecule type" value="Genomic_DNA"/>
</dbReference>
<keyword evidence="2" id="KW-0175">Coiled coil</keyword>
<gene>
    <name evidence="3" type="ORF">SAMN05216544_0668</name>
</gene>
<sequence length="299" mass="35134">MNLEKLTNIKTEFKGYKEILDSGDYEKAYEMLDKLLKTIEESLDERRAAKVNSDAVVELTKDSKEEIYMSLNHVMEYYLYEVYFEPDAEVKTLDLPVGEYYRTFGELCQNMGKYKAAEDAYKKALSWNPVDLDSYLGLAESYKYQNMLNRFLEVTKQAYRYCCTRATMARYYRNIAYYYLSSYKPEIARDAYQYSNVYYHTDNADSELKYIEEALEKKTPDIDIRRIQKVFTEENVEPGPDSKTIGIIYRVGELMMQDNELALARDCFSICYDITQEQQLGVILDQLEEVLKEDSNGNE</sequence>
<proteinExistence type="predicted"/>
<dbReference type="AlphaFoldDB" id="A0A1G9U8I3"/>
<dbReference type="Gene3D" id="1.25.40.10">
    <property type="entry name" value="Tetratricopeptide repeat domain"/>
    <property type="match status" value="1"/>
</dbReference>
<keyword evidence="1" id="KW-0802">TPR repeat</keyword>
<reference evidence="4" key="1">
    <citation type="submission" date="2016-10" db="EMBL/GenBank/DDBJ databases">
        <authorList>
            <person name="Varghese N."/>
            <person name="Submissions S."/>
        </authorList>
    </citation>
    <scope>NUCLEOTIDE SEQUENCE [LARGE SCALE GENOMIC DNA]</scope>
    <source>
        <strain evidence="4">M83</strain>
    </source>
</reference>